<comment type="caution">
    <text evidence="7">The sequence shown here is derived from an EMBL/GenBank/DDBJ whole genome shotgun (WGS) entry which is preliminary data.</text>
</comment>
<dbReference type="Pfam" id="PF02353">
    <property type="entry name" value="CMAS"/>
    <property type="match status" value="1"/>
</dbReference>
<keyword evidence="4" id="KW-0949">S-adenosyl-L-methionine</keyword>
<dbReference type="PANTHER" id="PTHR43667:SF2">
    <property type="entry name" value="FATTY ACID C-METHYL TRANSFERASE"/>
    <property type="match status" value="1"/>
</dbReference>
<proteinExistence type="inferred from homology"/>
<dbReference type="PIRSF" id="PIRSF003085">
    <property type="entry name" value="CMAS"/>
    <property type="match status" value="1"/>
</dbReference>
<sequence length="428" mass="48770">MENTAKENLTINKTDKPLSVEAPAHIQFRKLIFSVLNQLKGAWLEVIEGNQVVGFGEKDAALSAQIIVRDSSFYKDVVVNGSIGASEAFLDQKWTSPDLTKVVQIMAKNQDQLDKIENNIQWLSKLKNIFLRLKNANTETGAKRNILAHYDIGNDLYQRFLDPSMQYSSAIYSDQAQNLAQAQQNKMRTICERLGLTSQDHVVEIGTGWGGLAIYMAQNYGCKVTTTTISDAQYELAQARVAELGLDDRITLLKQDYRALSGQYDKLVSIEMIESVGHEYLATFFATCSNLLKPDGKMLIQSITIADNRYDHYRKNTDFIQKHIFPGGCLPSLAEISRHVASSTDMVIHQVNDIGFHYARTLKEWRVTFESHWSELKTMGYSEEFKRLWLFYLCYCEGAFLERVISTQHIVARKPRYRGPEDETILDY</sequence>
<dbReference type="Gene3D" id="3.40.50.150">
    <property type="entry name" value="Vaccinia Virus protein VP39"/>
    <property type="match status" value="1"/>
</dbReference>
<evidence type="ECO:0000256" key="1">
    <source>
        <dbReference type="ARBA" id="ARBA00010815"/>
    </source>
</evidence>
<dbReference type="GO" id="GO:0032259">
    <property type="term" value="P:methylation"/>
    <property type="evidence" value="ECO:0007669"/>
    <property type="project" value="UniProtKB-KW"/>
</dbReference>
<reference evidence="7 8" key="1">
    <citation type="submission" date="2018-08" db="EMBL/GenBank/DDBJ databases">
        <title>Vibrio isolated from the Eastern China Marginal Seas.</title>
        <authorList>
            <person name="Li Y."/>
        </authorList>
    </citation>
    <scope>NUCLEOTIDE SEQUENCE [LARGE SCALE GENOMIC DNA]</scope>
    <source>
        <strain evidence="7 8">BEI233</strain>
    </source>
</reference>
<evidence type="ECO:0000313" key="8">
    <source>
        <dbReference type="Proteomes" id="UP000273252"/>
    </source>
</evidence>
<evidence type="ECO:0000256" key="3">
    <source>
        <dbReference type="ARBA" id="ARBA00022679"/>
    </source>
</evidence>
<organism evidence="7 8">
    <name type="scientific">Vibrio sinensis</name>
    <dbReference type="NCBI Taxonomy" id="2302434"/>
    <lineage>
        <taxon>Bacteria</taxon>
        <taxon>Pseudomonadati</taxon>
        <taxon>Pseudomonadota</taxon>
        <taxon>Gammaproteobacteria</taxon>
        <taxon>Vibrionales</taxon>
        <taxon>Vibrionaceae</taxon>
        <taxon>Vibrio</taxon>
    </lineage>
</organism>
<accession>A0A3A6RAS7</accession>
<gene>
    <name evidence="7" type="ORF">DZ860_05475</name>
</gene>
<keyword evidence="8" id="KW-1185">Reference proteome</keyword>
<dbReference type="PANTHER" id="PTHR43667">
    <property type="entry name" value="CYCLOPROPANE-FATTY-ACYL-PHOSPHOLIPID SYNTHASE"/>
    <property type="match status" value="1"/>
</dbReference>
<feature type="active site" evidence="6">
    <location>
        <position position="396"/>
    </location>
</feature>
<keyword evidence="3 7" id="KW-0808">Transferase</keyword>
<dbReference type="Proteomes" id="UP000273252">
    <property type="component" value="Unassembled WGS sequence"/>
</dbReference>
<evidence type="ECO:0000313" key="7">
    <source>
        <dbReference type="EMBL" id="RJX73681.1"/>
    </source>
</evidence>
<dbReference type="CDD" id="cd02440">
    <property type="entry name" value="AdoMet_MTases"/>
    <property type="match status" value="1"/>
</dbReference>
<evidence type="ECO:0000256" key="5">
    <source>
        <dbReference type="ARBA" id="ARBA00023098"/>
    </source>
</evidence>
<dbReference type="SUPFAM" id="SSF53335">
    <property type="entry name" value="S-adenosyl-L-methionine-dependent methyltransferases"/>
    <property type="match status" value="1"/>
</dbReference>
<dbReference type="GO" id="GO:0008168">
    <property type="term" value="F:methyltransferase activity"/>
    <property type="evidence" value="ECO:0007669"/>
    <property type="project" value="UniProtKB-KW"/>
</dbReference>
<keyword evidence="5" id="KW-0443">Lipid metabolism</keyword>
<dbReference type="RefSeq" id="WP_120029922.1">
    <property type="nucleotide sequence ID" value="NZ_QVMU01000003.1"/>
</dbReference>
<dbReference type="OrthoDB" id="9782855at2"/>
<evidence type="ECO:0000256" key="6">
    <source>
        <dbReference type="PIRSR" id="PIRSR003085-1"/>
    </source>
</evidence>
<name>A0A3A6RAS7_9VIBR</name>
<keyword evidence="2 7" id="KW-0489">Methyltransferase</keyword>
<dbReference type="InterPro" id="IPR003333">
    <property type="entry name" value="CMAS"/>
</dbReference>
<dbReference type="GO" id="GO:0008610">
    <property type="term" value="P:lipid biosynthetic process"/>
    <property type="evidence" value="ECO:0007669"/>
    <property type="project" value="InterPro"/>
</dbReference>
<evidence type="ECO:0000256" key="2">
    <source>
        <dbReference type="ARBA" id="ARBA00022603"/>
    </source>
</evidence>
<dbReference type="AlphaFoldDB" id="A0A3A6RAS7"/>
<dbReference type="EMBL" id="QVMU01000003">
    <property type="protein sequence ID" value="RJX73681.1"/>
    <property type="molecule type" value="Genomic_DNA"/>
</dbReference>
<comment type="similarity">
    <text evidence="1">Belongs to the CFA/CMAS family.</text>
</comment>
<evidence type="ECO:0000256" key="4">
    <source>
        <dbReference type="ARBA" id="ARBA00022691"/>
    </source>
</evidence>
<protein>
    <submittedName>
        <fullName evidence="7">Class I SAM-dependent methyltransferase</fullName>
    </submittedName>
</protein>
<dbReference type="InterPro" id="IPR029063">
    <property type="entry name" value="SAM-dependent_MTases_sf"/>
</dbReference>
<dbReference type="InterPro" id="IPR050723">
    <property type="entry name" value="CFA/CMAS"/>
</dbReference>